<dbReference type="InterPro" id="IPR009057">
    <property type="entry name" value="Homeodomain-like_sf"/>
</dbReference>
<evidence type="ECO:0000256" key="9">
    <source>
        <dbReference type="SAM" id="Coils"/>
    </source>
</evidence>
<comment type="subcellular location">
    <subcellularLocation>
        <location evidence="1">Cytoplasm</location>
    </subcellularLocation>
    <subcellularLocation>
        <location evidence="2">Golgi apparatus</location>
    </subcellularLocation>
</comment>
<sequence>MSEDMESDRENPKTLRSLLEQFKPSLLDQNGKQLVSFPSSVSENVVPAFLYRVGNAAALSSASSSPSMVIKTNAYTPLVEDSTIRRTRTVIPYSVKCQITKLAEENPRITQGEIAQVFGIDRTTVSKILKRRREFSDDTGVEEAPPKAKMSRFSNVTIEEKHEEEVYNWYKKLTGKNVVVTQTMILEAAETLASSCGVYRHDFRKQWLDSFLDKYKITCKDVYVTDTNKELSSSPRAPKVQRGRAERKLSSPPKSDPSLPHEQRLSQPKTTPSQSTGNKIPRERVLIPPTELQGDHDSDQDGMMVKIKQEVDQLEEIDDHEALSREMGNLEKFREQQKMIEEANKQRKALLAKTLSERQKRAREEAAKLAHIQKELQLLDNRLTADVTVIRSKIEMASRDFLDAQKRYDRAEREFVEAKVDLQKKSELKEQLTEHLYTIIHQNEVRKAKKLSELMGELEMEAKEEGVQLPDLPPLSTFNTITALQALQSPKSPTEILAFHQSLKDKKITEKVIKDHSEAEKVQCKVDGHVEDNSSPVDLSSPTEKDNGLHTLKTDTEAGADASDDANKKSSIPESLNSTETDERSAKSTEGTSAQPSPSSSNTSDKPSDKESSPSEVPASWTLNVVEIKKEPPDS</sequence>
<dbReference type="Pfam" id="PF13412">
    <property type="entry name" value="HTH_24"/>
    <property type="match status" value="1"/>
</dbReference>
<dbReference type="InterPro" id="IPR006600">
    <property type="entry name" value="HTH_CenpB_DNA-bd_dom"/>
</dbReference>
<evidence type="ECO:0000256" key="6">
    <source>
        <dbReference type="ARBA" id="ARBA00023034"/>
    </source>
</evidence>
<feature type="compositionally biased region" description="Polar residues" evidence="10">
    <location>
        <begin position="569"/>
        <end position="579"/>
    </location>
</feature>
<feature type="compositionally biased region" description="Basic and acidic residues" evidence="10">
    <location>
        <begin position="543"/>
        <end position="556"/>
    </location>
</feature>
<dbReference type="PANTHER" id="PTHR21470:SF2">
    <property type="entry name" value="RAB6-INTERACTING GOLGIN"/>
    <property type="match status" value="1"/>
</dbReference>
<dbReference type="GO" id="GO:0005794">
    <property type="term" value="C:Golgi apparatus"/>
    <property type="evidence" value="ECO:0007669"/>
    <property type="project" value="UniProtKB-SubCell"/>
</dbReference>
<evidence type="ECO:0000256" key="2">
    <source>
        <dbReference type="ARBA" id="ARBA00004555"/>
    </source>
</evidence>
<feature type="region of interest" description="Disordered" evidence="10">
    <location>
        <begin position="228"/>
        <end position="301"/>
    </location>
</feature>
<dbReference type="Pfam" id="PF03221">
    <property type="entry name" value="HTH_Tnp_Tc5"/>
    <property type="match status" value="1"/>
</dbReference>
<dbReference type="InterPro" id="IPR007033">
    <property type="entry name" value="GORAB"/>
</dbReference>
<dbReference type="EMBL" id="VSWD01000011">
    <property type="protein sequence ID" value="KAK3088666.1"/>
    <property type="molecule type" value="Genomic_DNA"/>
</dbReference>
<dbReference type="AlphaFoldDB" id="A0AA88XNN0"/>
<evidence type="ECO:0000256" key="10">
    <source>
        <dbReference type="SAM" id="MobiDB-lite"/>
    </source>
</evidence>
<dbReference type="Gene3D" id="1.10.10.60">
    <property type="entry name" value="Homeodomain-like"/>
    <property type="match status" value="2"/>
</dbReference>
<dbReference type="Pfam" id="PF04949">
    <property type="entry name" value="Transcrip_act"/>
    <property type="match status" value="1"/>
</dbReference>
<evidence type="ECO:0000256" key="1">
    <source>
        <dbReference type="ARBA" id="ARBA00004496"/>
    </source>
</evidence>
<evidence type="ECO:0000256" key="4">
    <source>
        <dbReference type="ARBA" id="ARBA00014130"/>
    </source>
</evidence>
<name>A0AA88XNN0_PINIB</name>
<comment type="caution">
    <text evidence="12">The sequence shown here is derived from an EMBL/GenBank/DDBJ whole genome shotgun (WGS) entry which is preliminary data.</text>
</comment>
<dbReference type="SUPFAM" id="SSF46689">
    <property type="entry name" value="Homeodomain-like"/>
    <property type="match status" value="2"/>
</dbReference>
<gene>
    <name evidence="12" type="ORF">FSP39_022101</name>
</gene>
<evidence type="ECO:0000256" key="3">
    <source>
        <dbReference type="ARBA" id="ARBA00005599"/>
    </source>
</evidence>
<comment type="similarity">
    <text evidence="3">Belongs to the GORAB family.</text>
</comment>
<reference evidence="12" key="1">
    <citation type="submission" date="2019-08" db="EMBL/GenBank/DDBJ databases">
        <title>The improved chromosome-level genome for the pearl oyster Pinctada fucata martensii using PacBio sequencing and Hi-C.</title>
        <authorList>
            <person name="Zheng Z."/>
        </authorList>
    </citation>
    <scope>NUCLEOTIDE SEQUENCE</scope>
    <source>
        <strain evidence="12">ZZ-2019</strain>
        <tissue evidence="12">Adductor muscle</tissue>
    </source>
</reference>
<feature type="compositionally biased region" description="Basic and acidic residues" evidence="10">
    <location>
        <begin position="523"/>
        <end position="532"/>
    </location>
</feature>
<organism evidence="12 13">
    <name type="scientific">Pinctada imbricata</name>
    <name type="common">Atlantic pearl-oyster</name>
    <name type="synonym">Pinctada martensii</name>
    <dbReference type="NCBI Taxonomy" id="66713"/>
    <lineage>
        <taxon>Eukaryota</taxon>
        <taxon>Metazoa</taxon>
        <taxon>Spiralia</taxon>
        <taxon>Lophotrochozoa</taxon>
        <taxon>Mollusca</taxon>
        <taxon>Bivalvia</taxon>
        <taxon>Autobranchia</taxon>
        <taxon>Pteriomorphia</taxon>
        <taxon>Pterioida</taxon>
        <taxon>Pterioidea</taxon>
        <taxon>Pteriidae</taxon>
        <taxon>Pinctada</taxon>
    </lineage>
</organism>
<evidence type="ECO:0000313" key="13">
    <source>
        <dbReference type="Proteomes" id="UP001186944"/>
    </source>
</evidence>
<evidence type="ECO:0000259" key="11">
    <source>
        <dbReference type="PROSITE" id="PS51253"/>
    </source>
</evidence>
<dbReference type="PANTHER" id="PTHR21470">
    <property type="entry name" value="RAB6-INTERACTING PROTEIN GORAB"/>
    <property type="match status" value="1"/>
</dbReference>
<feature type="compositionally biased region" description="Low complexity" evidence="10">
    <location>
        <begin position="593"/>
        <end position="605"/>
    </location>
</feature>
<accession>A0AA88XNN0</accession>
<evidence type="ECO:0000313" key="12">
    <source>
        <dbReference type="EMBL" id="KAK3088666.1"/>
    </source>
</evidence>
<feature type="domain" description="HTH CENPB-type" evidence="11">
    <location>
        <begin position="150"/>
        <end position="221"/>
    </location>
</feature>
<evidence type="ECO:0000256" key="5">
    <source>
        <dbReference type="ARBA" id="ARBA00022490"/>
    </source>
</evidence>
<keyword evidence="8" id="KW-0238">DNA-binding</keyword>
<evidence type="ECO:0000256" key="7">
    <source>
        <dbReference type="ARBA" id="ARBA00023054"/>
    </source>
</evidence>
<dbReference type="GO" id="GO:0003677">
    <property type="term" value="F:DNA binding"/>
    <property type="evidence" value="ECO:0007669"/>
    <property type="project" value="UniProtKB-KW"/>
</dbReference>
<keyword evidence="7 9" id="KW-0175">Coiled coil</keyword>
<dbReference type="PROSITE" id="PS51253">
    <property type="entry name" value="HTH_CENPB"/>
    <property type="match status" value="1"/>
</dbReference>
<dbReference type="Proteomes" id="UP001186944">
    <property type="component" value="Unassembled WGS sequence"/>
</dbReference>
<keyword evidence="5" id="KW-0963">Cytoplasm</keyword>
<feature type="coiled-coil region" evidence="9">
    <location>
        <begin position="333"/>
        <end position="428"/>
    </location>
</feature>
<keyword evidence="6" id="KW-0333">Golgi apparatus</keyword>
<feature type="region of interest" description="Disordered" evidence="10">
    <location>
        <begin position="523"/>
        <end position="635"/>
    </location>
</feature>
<feature type="compositionally biased region" description="Polar residues" evidence="10">
    <location>
        <begin position="533"/>
        <end position="542"/>
    </location>
</feature>
<keyword evidence="13" id="KW-1185">Reference proteome</keyword>
<evidence type="ECO:0000256" key="8">
    <source>
        <dbReference type="ARBA" id="ARBA00023125"/>
    </source>
</evidence>
<feature type="compositionally biased region" description="Polar residues" evidence="10">
    <location>
        <begin position="265"/>
        <end position="278"/>
    </location>
</feature>
<dbReference type="GO" id="GO:1905515">
    <property type="term" value="P:non-motile cilium assembly"/>
    <property type="evidence" value="ECO:0007669"/>
    <property type="project" value="TreeGrafter"/>
</dbReference>
<proteinExistence type="inferred from homology"/>
<protein>
    <recommendedName>
        <fullName evidence="4">RAB6-interacting golgin</fullName>
    </recommendedName>
</protein>